<gene>
    <name evidence="1" type="ORF">DEA37_0009498</name>
</gene>
<evidence type="ECO:0000313" key="1">
    <source>
        <dbReference type="EMBL" id="KAA3680341.1"/>
    </source>
</evidence>
<sequence length="205" mass="23590">MPPTLNSYSSRGDVGLYSRIVKTRDWLDVRESEPRDYELCTDSVRSDYRSTYKRIGLDDTFSDETTYMAMCADGMGAVDEIPCKQLLSYDFLMDVKHLKYAPLTSKERLYATQFLPKTTYQEDFGRPGNILKPLLSAESVDMSVARRRMLSQFTDHTTAKRKGRNTWADESGVYANTHIKRQLDAADNHMIEILSSPQNFWPSKQ</sequence>
<dbReference type="Pfam" id="PF15139">
    <property type="entry name" value="CFAP95"/>
    <property type="match status" value="1"/>
</dbReference>
<accession>A0A5J4NXT2</accession>
<organism evidence="1 2">
    <name type="scientific">Paragonimus westermani</name>
    <dbReference type="NCBI Taxonomy" id="34504"/>
    <lineage>
        <taxon>Eukaryota</taxon>
        <taxon>Metazoa</taxon>
        <taxon>Spiralia</taxon>
        <taxon>Lophotrochozoa</taxon>
        <taxon>Platyhelminthes</taxon>
        <taxon>Trematoda</taxon>
        <taxon>Digenea</taxon>
        <taxon>Plagiorchiida</taxon>
        <taxon>Troglotremata</taxon>
        <taxon>Troglotrematidae</taxon>
        <taxon>Paragonimus</taxon>
    </lineage>
</organism>
<dbReference type="PANTHER" id="PTHR35069:SF1">
    <property type="entry name" value="CILIA- AND FLAGELLA-ASSOCIATED PROTEIN 95"/>
    <property type="match status" value="1"/>
</dbReference>
<keyword evidence="2" id="KW-1185">Reference proteome</keyword>
<dbReference type="EMBL" id="QNGE01000468">
    <property type="protein sequence ID" value="KAA3680341.1"/>
    <property type="molecule type" value="Genomic_DNA"/>
</dbReference>
<dbReference type="AlphaFoldDB" id="A0A5J4NXT2"/>
<comment type="caution">
    <text evidence="1">The sequence shown here is derived from an EMBL/GenBank/DDBJ whole genome shotgun (WGS) entry which is preliminary data.</text>
</comment>
<proteinExistence type="predicted"/>
<dbReference type="InterPro" id="IPR027905">
    <property type="entry name" value="CFAP95"/>
</dbReference>
<dbReference type="GO" id="GO:0005886">
    <property type="term" value="C:plasma membrane"/>
    <property type="evidence" value="ECO:0007669"/>
    <property type="project" value="TreeGrafter"/>
</dbReference>
<dbReference type="PANTHER" id="PTHR35069">
    <property type="entry name" value="PROTEIN C9ORF135"/>
    <property type="match status" value="1"/>
</dbReference>
<reference evidence="1 2" key="1">
    <citation type="journal article" date="2019" name="Gigascience">
        <title>Whole-genome sequence of the oriental lung fluke Paragonimus westermani.</title>
        <authorList>
            <person name="Oey H."/>
            <person name="Zakrzewski M."/>
            <person name="Narain K."/>
            <person name="Devi K.R."/>
            <person name="Agatsuma T."/>
            <person name="Nawaratna S."/>
            <person name="Gobert G.N."/>
            <person name="Jones M.K."/>
            <person name="Ragan M.A."/>
            <person name="McManus D.P."/>
            <person name="Krause L."/>
        </authorList>
    </citation>
    <scope>NUCLEOTIDE SEQUENCE [LARGE SCALE GENOMIC DNA]</scope>
    <source>
        <strain evidence="1 2">IND2009</strain>
    </source>
</reference>
<evidence type="ECO:0000313" key="2">
    <source>
        <dbReference type="Proteomes" id="UP000324629"/>
    </source>
</evidence>
<name>A0A5J4NXT2_9TREM</name>
<protein>
    <submittedName>
        <fullName evidence="1">Uncharacterized protein</fullName>
    </submittedName>
</protein>
<dbReference type="Proteomes" id="UP000324629">
    <property type="component" value="Unassembled WGS sequence"/>
</dbReference>